<dbReference type="GO" id="GO:0009691">
    <property type="term" value="P:cytokinin biosynthetic process"/>
    <property type="evidence" value="ECO:0007669"/>
    <property type="project" value="InterPro"/>
</dbReference>
<keyword evidence="2" id="KW-1185">Reference proteome</keyword>
<dbReference type="InterPro" id="IPR031100">
    <property type="entry name" value="LOG_fam"/>
</dbReference>
<dbReference type="Proteomes" id="UP000308730">
    <property type="component" value="Unassembled WGS sequence"/>
</dbReference>
<dbReference type="InterPro" id="IPR005269">
    <property type="entry name" value="LOG"/>
</dbReference>
<dbReference type="NCBIfam" id="TIGR00730">
    <property type="entry name" value="Rossman fold protein, TIGR00730 family"/>
    <property type="match status" value="1"/>
</dbReference>
<dbReference type="SUPFAM" id="SSF102405">
    <property type="entry name" value="MCP/YpsA-like"/>
    <property type="match status" value="1"/>
</dbReference>
<comment type="caution">
    <text evidence="1">The sequence shown here is derived from an EMBL/GenBank/DDBJ whole genome shotgun (WGS) entry which is preliminary data.</text>
</comment>
<dbReference type="Pfam" id="PF03641">
    <property type="entry name" value="Lysine_decarbox"/>
    <property type="match status" value="1"/>
</dbReference>
<sequence>MGLCFSFSSHKTTHIQHISTPIPCSVSAQRQSYSDGNMAVTQGEEPTTAVAVYCASSLGKEKAFQNAASSLGTALGQAGRPLVYGGGSKGLMGVVSGAALAEGGHVTGVVPFAMVAAGGEKEQTKNANAPPGYGRVILAEAGREAVQTVVVDSMHERKMEMAKRSCAFVGLPGGYGTFEEILEVVTWSQLGIHAKPIILINVHSFYEPLRALIQTSIRAGFITPNNINLISFVDGPGPDDHAAHEDYDWGIAALEALETWEHAVKEYSYDWTKRRDGEGEAVEVT</sequence>
<dbReference type="Gene3D" id="3.40.50.450">
    <property type="match status" value="1"/>
</dbReference>
<evidence type="ECO:0008006" key="3">
    <source>
        <dbReference type="Google" id="ProtNLM"/>
    </source>
</evidence>
<dbReference type="EMBL" id="SGPM01000044">
    <property type="protein sequence ID" value="THH31550.1"/>
    <property type="molecule type" value="Genomic_DNA"/>
</dbReference>
<dbReference type="PANTHER" id="PTHR31223">
    <property type="entry name" value="LOG FAMILY PROTEIN YJL055W"/>
    <property type="match status" value="1"/>
</dbReference>
<evidence type="ECO:0000313" key="1">
    <source>
        <dbReference type="EMBL" id="THH31550.1"/>
    </source>
</evidence>
<proteinExistence type="predicted"/>
<evidence type="ECO:0000313" key="2">
    <source>
        <dbReference type="Proteomes" id="UP000308730"/>
    </source>
</evidence>
<name>A0A4S4N6T1_9APHY</name>
<gene>
    <name evidence="1" type="ORF">EUX98_g2641</name>
</gene>
<dbReference type="GO" id="GO:0005829">
    <property type="term" value="C:cytosol"/>
    <property type="evidence" value="ECO:0007669"/>
    <property type="project" value="TreeGrafter"/>
</dbReference>
<organism evidence="1 2">
    <name type="scientific">Antrodiella citrinella</name>
    <dbReference type="NCBI Taxonomy" id="2447956"/>
    <lineage>
        <taxon>Eukaryota</taxon>
        <taxon>Fungi</taxon>
        <taxon>Dikarya</taxon>
        <taxon>Basidiomycota</taxon>
        <taxon>Agaricomycotina</taxon>
        <taxon>Agaricomycetes</taxon>
        <taxon>Polyporales</taxon>
        <taxon>Steccherinaceae</taxon>
        <taxon>Antrodiella</taxon>
    </lineage>
</organism>
<accession>A0A4S4N6T1</accession>
<dbReference type="PANTHER" id="PTHR31223:SF70">
    <property type="entry name" value="LOG FAMILY PROTEIN YJL055W"/>
    <property type="match status" value="1"/>
</dbReference>
<reference evidence="1 2" key="1">
    <citation type="submission" date="2019-02" db="EMBL/GenBank/DDBJ databases">
        <title>Genome sequencing of the rare red list fungi Antrodiella citrinella (Flaviporus citrinellus).</title>
        <authorList>
            <person name="Buettner E."/>
            <person name="Kellner H."/>
        </authorList>
    </citation>
    <scope>NUCLEOTIDE SEQUENCE [LARGE SCALE GENOMIC DNA]</scope>
    <source>
        <strain evidence="1 2">DSM 108506</strain>
    </source>
</reference>
<dbReference type="GO" id="GO:0016799">
    <property type="term" value="F:hydrolase activity, hydrolyzing N-glycosyl compounds"/>
    <property type="evidence" value="ECO:0007669"/>
    <property type="project" value="TreeGrafter"/>
</dbReference>
<dbReference type="OrthoDB" id="414463at2759"/>
<protein>
    <recommendedName>
        <fullName evidence="3">Cytokinin riboside 5'-monophosphate phosphoribohydrolase</fullName>
    </recommendedName>
</protein>
<dbReference type="AlphaFoldDB" id="A0A4S4N6T1"/>